<sequence>MKVFLTSLVLMLAVIGLFAEAKKLSTPRVTCNGGVCIKNHGRSGKFSVSRGNESEDAINTITIEFDSIKEVDADGNEVGTTGPKLGKHAFNSFAPLDFDFTDVVDTNYKGISAKAFNFSAEIPGPNATLNVPIFFFSDNGTVNLCDDEEITIRRGIIKYNIELFNWDFCKAGSGCKKGKKEEIGKYVDFVITVKNKGKGKKGTKSKKQAGKRRKAQKFYFGNSTSISFPSALMSNSSCTQMPEDYPKLETKTSKYSITFRFPMFNDKAVYDPAIDVMQGSASEPPEPSEPTTSTTGPTTGCSKPLPSFAAVLLLGALFRLFF</sequence>
<evidence type="ECO:0000313" key="5">
    <source>
        <dbReference type="RefSeq" id="XP_031565542.1"/>
    </source>
</evidence>
<feature type="region of interest" description="Disordered" evidence="1">
    <location>
        <begin position="277"/>
        <end position="300"/>
    </location>
</feature>
<proteinExistence type="predicted"/>
<dbReference type="GeneID" id="116300756"/>
<feature type="compositionally biased region" description="Low complexity" evidence="1">
    <location>
        <begin position="289"/>
        <end position="300"/>
    </location>
</feature>
<dbReference type="RefSeq" id="XP_031565542.1">
    <property type="nucleotide sequence ID" value="XM_031709682.1"/>
</dbReference>
<dbReference type="OrthoDB" id="5981565at2759"/>
<evidence type="ECO:0000313" key="3">
    <source>
        <dbReference type="Proteomes" id="UP000515163"/>
    </source>
</evidence>
<name>A0A6P8IFK8_ACTTE</name>
<dbReference type="AlphaFoldDB" id="A0A6P8IFK8"/>
<gene>
    <name evidence="4 5" type="primary">LOC116300756</name>
</gene>
<keyword evidence="3" id="KW-1185">Reference proteome</keyword>
<evidence type="ECO:0000256" key="1">
    <source>
        <dbReference type="SAM" id="MobiDB-lite"/>
    </source>
</evidence>
<dbReference type="RefSeq" id="XP_031565541.1">
    <property type="nucleotide sequence ID" value="XM_031709681.1"/>
</dbReference>
<evidence type="ECO:0000313" key="4">
    <source>
        <dbReference type="RefSeq" id="XP_031565541.1"/>
    </source>
</evidence>
<feature type="signal peptide" evidence="2">
    <location>
        <begin position="1"/>
        <end position="21"/>
    </location>
</feature>
<evidence type="ECO:0000256" key="2">
    <source>
        <dbReference type="SAM" id="SignalP"/>
    </source>
</evidence>
<dbReference type="KEGG" id="aten:116300756"/>
<dbReference type="Proteomes" id="UP000515163">
    <property type="component" value="Unplaced"/>
</dbReference>
<reference evidence="4 5" key="1">
    <citation type="submission" date="2025-04" db="UniProtKB">
        <authorList>
            <consortium name="RefSeq"/>
        </authorList>
    </citation>
    <scope>IDENTIFICATION</scope>
    <source>
        <tissue evidence="4 5">Tentacle</tissue>
    </source>
</reference>
<protein>
    <submittedName>
        <fullName evidence="4">Skeletal aspartic acid-rich protein 2-like isoform X1</fullName>
    </submittedName>
    <submittedName>
        <fullName evidence="5">Skeletal aspartic acid-rich protein 2-like isoform X2</fullName>
    </submittedName>
</protein>
<feature type="chain" id="PRO_5044653172" evidence="2">
    <location>
        <begin position="22"/>
        <end position="322"/>
    </location>
</feature>
<keyword evidence="2" id="KW-0732">Signal</keyword>
<accession>A0A6P8IFK8</accession>
<organism evidence="3 4">
    <name type="scientific">Actinia tenebrosa</name>
    <name type="common">Australian red waratah sea anemone</name>
    <dbReference type="NCBI Taxonomy" id="6105"/>
    <lineage>
        <taxon>Eukaryota</taxon>
        <taxon>Metazoa</taxon>
        <taxon>Cnidaria</taxon>
        <taxon>Anthozoa</taxon>
        <taxon>Hexacorallia</taxon>
        <taxon>Actiniaria</taxon>
        <taxon>Actiniidae</taxon>
        <taxon>Actinia</taxon>
    </lineage>
</organism>